<dbReference type="KEGG" id="slan:GV829_07940"/>
<proteinExistence type="predicted"/>
<name>A0A6M4AWH2_9SPHN</name>
<feature type="domain" description="Bacteriophage phiJL001 Gp84 C-terminal" evidence="1">
    <location>
        <begin position="196"/>
        <end position="274"/>
    </location>
</feature>
<accession>A0A6M4AWH2</accession>
<dbReference type="Pfam" id="PF09356">
    <property type="entry name" value="Phage_BR0599"/>
    <property type="match status" value="1"/>
</dbReference>
<dbReference type="Pfam" id="PF09931">
    <property type="entry name" value="Phage_phiJL001_Gp84_N"/>
    <property type="match status" value="1"/>
</dbReference>
<keyword evidence="3" id="KW-1185">Reference proteome</keyword>
<evidence type="ECO:0000313" key="3">
    <source>
        <dbReference type="Proteomes" id="UP000503018"/>
    </source>
</evidence>
<dbReference type="RefSeq" id="WP_169945600.1">
    <property type="nucleotide sequence ID" value="NZ_CP053015.1"/>
</dbReference>
<dbReference type="Proteomes" id="UP000503018">
    <property type="component" value="Chromosome"/>
</dbReference>
<dbReference type="AlphaFoldDB" id="A0A6M4AWH2"/>
<gene>
    <name evidence="2" type="ORF">GV829_07940</name>
</gene>
<evidence type="ECO:0000259" key="1">
    <source>
        <dbReference type="Pfam" id="PF09356"/>
    </source>
</evidence>
<dbReference type="EMBL" id="CP053015">
    <property type="protein sequence ID" value="QJQ32389.1"/>
    <property type="molecule type" value="Genomic_DNA"/>
</dbReference>
<dbReference type="InterPro" id="IPR011928">
    <property type="entry name" value="Phage_phiJL001_Gp84"/>
</dbReference>
<organism evidence="2 3">
    <name type="scientific">Sphingomonas lacunae</name>
    <dbReference type="NCBI Taxonomy" id="2698828"/>
    <lineage>
        <taxon>Bacteria</taxon>
        <taxon>Pseudomonadati</taxon>
        <taxon>Pseudomonadota</taxon>
        <taxon>Alphaproteobacteria</taxon>
        <taxon>Sphingomonadales</taxon>
        <taxon>Sphingomonadaceae</taxon>
        <taxon>Sphingomonas</taxon>
    </lineage>
</organism>
<sequence>MSRAIVAAPDWLTGEVATIAWLWRIVRRDGVMLGLTTHDSPIRRDGLTYQPSPGIRPSAIRQRRGLAADSFTIEGALNSAAISEATLASGRWDGARLTLAVVDWQKPAVAESVVAEGMLGSVTSDGARFSAELGARDIWLDGPLVPETSAECRAELGDVQCRVALAPRTHRAVVTARSGDLVTLADAVGGWNWANGLFPFGWLRWLDGPGRGLWSAIIDQNGAVLTVAEVPDGAGQAGQQVELTEGCDKRAATCAARFANIANFRGEPHLPGMDLLTRFPGG</sequence>
<protein>
    <submittedName>
        <fullName evidence="2">DUF2163 domain-containing protein</fullName>
    </submittedName>
</protein>
<evidence type="ECO:0000313" key="2">
    <source>
        <dbReference type="EMBL" id="QJQ32389.1"/>
    </source>
</evidence>
<dbReference type="NCBIfam" id="TIGR02218">
    <property type="entry name" value="phg_TIGR02218"/>
    <property type="match status" value="1"/>
</dbReference>
<reference evidence="2 3" key="1">
    <citation type="submission" date="2020-01" db="EMBL/GenBank/DDBJ databases">
        <title>Sphingomonas sp. strain CSW-10.</title>
        <authorList>
            <person name="Chen W.-M."/>
        </authorList>
    </citation>
    <scope>NUCLEOTIDE SEQUENCE [LARGE SCALE GENOMIC DNA]</scope>
    <source>
        <strain evidence="2 3">CSW-10</strain>
    </source>
</reference>
<dbReference type="InterPro" id="IPR018964">
    <property type="entry name" value="Phage_phiJL001_Gp84_C"/>
</dbReference>